<feature type="domain" description="Anti-sigma factor NepR" evidence="1">
    <location>
        <begin position="28"/>
        <end position="60"/>
    </location>
</feature>
<proteinExistence type="predicted"/>
<dbReference type="STRING" id="187304.B0E33_17970"/>
<keyword evidence="3" id="KW-1185">Reference proteome</keyword>
<evidence type="ECO:0000313" key="3">
    <source>
        <dbReference type="Proteomes" id="UP000048926"/>
    </source>
</evidence>
<reference evidence="3" key="1">
    <citation type="submission" date="2015-07" db="EMBL/GenBank/DDBJ databases">
        <authorList>
            <person name="Rodrigo-Torres Lidia"/>
            <person name="Arahal R.David."/>
        </authorList>
    </citation>
    <scope>NUCLEOTIDE SEQUENCE [LARGE SCALE GENOMIC DNA]</scope>
    <source>
        <strain evidence="3">CECT 4801</strain>
    </source>
</reference>
<gene>
    <name evidence="2" type="ORF">LAL4801_02300</name>
</gene>
<dbReference type="Proteomes" id="UP000048926">
    <property type="component" value="Unassembled WGS sequence"/>
</dbReference>
<dbReference type="InterPro" id="IPR041649">
    <property type="entry name" value="NepR"/>
</dbReference>
<protein>
    <recommendedName>
        <fullName evidence="1">Anti-sigma factor NepR domain-containing protein</fullName>
    </recommendedName>
</protein>
<accession>A0A0M6Y2E4</accession>
<evidence type="ECO:0000313" key="2">
    <source>
        <dbReference type="EMBL" id="CTQ43858.1"/>
    </source>
</evidence>
<dbReference type="Pfam" id="PF18557">
    <property type="entry name" value="NepR"/>
    <property type="match status" value="1"/>
</dbReference>
<evidence type="ECO:0000259" key="1">
    <source>
        <dbReference type="Pfam" id="PF18557"/>
    </source>
</evidence>
<dbReference type="AlphaFoldDB" id="A0A0M6Y2E4"/>
<sequence length="68" mass="7296">MASKLNPSRPNAGFGVITPAAGAKSKEDWIGNQLKKVYDEALSEDIPDDMMDLLSALDDRGSDEEAAE</sequence>
<dbReference type="OrthoDB" id="8454456at2"/>
<dbReference type="EMBL" id="CXST01000001">
    <property type="protein sequence ID" value="CTQ43858.1"/>
    <property type="molecule type" value="Genomic_DNA"/>
</dbReference>
<dbReference type="KEGG" id="lagg:B0E33_17970"/>
<organism evidence="2 3">
    <name type="scientific">Roseibium aggregatum</name>
    <dbReference type="NCBI Taxonomy" id="187304"/>
    <lineage>
        <taxon>Bacteria</taxon>
        <taxon>Pseudomonadati</taxon>
        <taxon>Pseudomonadota</taxon>
        <taxon>Alphaproteobacteria</taxon>
        <taxon>Hyphomicrobiales</taxon>
        <taxon>Stappiaceae</taxon>
        <taxon>Roseibium</taxon>
    </lineage>
</organism>
<dbReference type="RefSeq" id="WP_023003210.1">
    <property type="nucleotide sequence ID" value="NZ_CP045617.1"/>
</dbReference>
<name>A0A0M6Y2E4_9HYPH</name>